<dbReference type="PANTHER" id="PTHR30307">
    <property type="entry name" value="S-ADENOSYLMETHIONINE:TRNA RIBOSYLTRANSFERASE-ISOMERASE"/>
    <property type="match status" value="1"/>
</dbReference>
<dbReference type="EC" id="2.4.99.17" evidence="5"/>
<dbReference type="Proteomes" id="UP001165430">
    <property type="component" value="Unassembled WGS sequence"/>
</dbReference>
<keyword evidence="7" id="KW-1185">Reference proteome</keyword>
<comment type="subunit">
    <text evidence="5">Monomer.</text>
</comment>
<dbReference type="Pfam" id="PF02547">
    <property type="entry name" value="Queuosine_synth"/>
    <property type="match status" value="2"/>
</dbReference>
<evidence type="ECO:0000256" key="2">
    <source>
        <dbReference type="ARBA" id="ARBA00022679"/>
    </source>
</evidence>
<name>A0ABS9VC49_9BACT</name>
<proteinExistence type="inferred from homology"/>
<accession>A0ABS9VC49</accession>
<protein>
    <recommendedName>
        <fullName evidence="5">S-adenosylmethionine:tRNA ribosyltransferase-isomerase</fullName>
        <ecNumber evidence="5">2.4.99.17</ecNumber>
    </recommendedName>
    <alternativeName>
        <fullName evidence="5">Queuosine biosynthesis protein QueA</fullName>
    </alternativeName>
</protein>
<keyword evidence="1 5" id="KW-0963">Cytoplasm</keyword>
<evidence type="ECO:0000256" key="3">
    <source>
        <dbReference type="ARBA" id="ARBA00022691"/>
    </source>
</evidence>
<dbReference type="InterPro" id="IPR042118">
    <property type="entry name" value="QueA_dom1"/>
</dbReference>
<comment type="similarity">
    <text evidence="5">Belongs to the QueA family.</text>
</comment>
<keyword evidence="4 5" id="KW-0671">Queuosine biosynthesis</keyword>
<dbReference type="SUPFAM" id="SSF111337">
    <property type="entry name" value="QueA-like"/>
    <property type="match status" value="1"/>
</dbReference>
<comment type="caution">
    <text evidence="6">The sequence shown here is derived from an EMBL/GenBank/DDBJ whole genome shotgun (WGS) entry which is preliminary data.</text>
</comment>
<dbReference type="EMBL" id="JAKZGO010000007">
    <property type="protein sequence ID" value="MCH7413938.1"/>
    <property type="molecule type" value="Genomic_DNA"/>
</dbReference>
<evidence type="ECO:0000256" key="4">
    <source>
        <dbReference type="ARBA" id="ARBA00022785"/>
    </source>
</evidence>
<gene>
    <name evidence="5" type="primary">queA</name>
    <name evidence="6" type="ORF">MM213_10605</name>
</gene>
<evidence type="ECO:0000313" key="6">
    <source>
        <dbReference type="EMBL" id="MCH7413938.1"/>
    </source>
</evidence>
<dbReference type="HAMAP" id="MF_00113">
    <property type="entry name" value="QueA"/>
    <property type="match status" value="1"/>
</dbReference>
<dbReference type="InterPro" id="IPR003699">
    <property type="entry name" value="QueA"/>
</dbReference>
<keyword evidence="2 5" id="KW-0808">Transferase</keyword>
<evidence type="ECO:0000256" key="1">
    <source>
        <dbReference type="ARBA" id="ARBA00022490"/>
    </source>
</evidence>
<dbReference type="Gene3D" id="3.40.1780.10">
    <property type="entry name" value="QueA-like"/>
    <property type="match status" value="1"/>
</dbReference>
<comment type="pathway">
    <text evidence="5">tRNA modification; tRNA-queuosine biosynthesis.</text>
</comment>
<comment type="catalytic activity">
    <reaction evidence="5">
        <text>7-aminomethyl-7-carbaguanosine(34) in tRNA + S-adenosyl-L-methionine = epoxyqueuosine(34) in tRNA + adenine + L-methionine + 2 H(+)</text>
        <dbReference type="Rhea" id="RHEA:32155"/>
        <dbReference type="Rhea" id="RHEA-COMP:10342"/>
        <dbReference type="Rhea" id="RHEA-COMP:18582"/>
        <dbReference type="ChEBI" id="CHEBI:15378"/>
        <dbReference type="ChEBI" id="CHEBI:16708"/>
        <dbReference type="ChEBI" id="CHEBI:57844"/>
        <dbReference type="ChEBI" id="CHEBI:59789"/>
        <dbReference type="ChEBI" id="CHEBI:82833"/>
        <dbReference type="ChEBI" id="CHEBI:194443"/>
        <dbReference type="EC" id="2.4.99.17"/>
    </reaction>
</comment>
<dbReference type="PANTHER" id="PTHR30307:SF0">
    <property type="entry name" value="S-ADENOSYLMETHIONINE:TRNA RIBOSYLTRANSFERASE-ISOMERASE"/>
    <property type="match status" value="1"/>
</dbReference>
<dbReference type="Gene3D" id="2.40.10.240">
    <property type="entry name" value="QueA-like"/>
    <property type="match status" value="1"/>
</dbReference>
<dbReference type="InterPro" id="IPR042119">
    <property type="entry name" value="QueA_dom2"/>
</dbReference>
<comment type="subcellular location">
    <subcellularLocation>
        <location evidence="5">Cytoplasm</location>
    </subcellularLocation>
</comment>
<organism evidence="6 7">
    <name type="scientific">Belliella alkalica</name>
    <dbReference type="NCBI Taxonomy" id="1730871"/>
    <lineage>
        <taxon>Bacteria</taxon>
        <taxon>Pseudomonadati</taxon>
        <taxon>Bacteroidota</taxon>
        <taxon>Cytophagia</taxon>
        <taxon>Cytophagales</taxon>
        <taxon>Cyclobacteriaceae</taxon>
        <taxon>Belliella</taxon>
    </lineage>
</organism>
<evidence type="ECO:0000256" key="5">
    <source>
        <dbReference type="HAMAP-Rule" id="MF_00113"/>
    </source>
</evidence>
<reference evidence="6" key="1">
    <citation type="submission" date="2022-03" db="EMBL/GenBank/DDBJ databases">
        <title>De novo assembled genomes of Belliella spp. (Cyclobacteriaceae) strains.</title>
        <authorList>
            <person name="Szabo A."/>
            <person name="Korponai K."/>
            <person name="Felfoldi T."/>
        </authorList>
    </citation>
    <scope>NUCLEOTIDE SEQUENCE</scope>
    <source>
        <strain evidence="6">DSM 111903</strain>
    </source>
</reference>
<dbReference type="RefSeq" id="WP_241412105.1">
    <property type="nucleotide sequence ID" value="NZ_JAKZGO010000007.1"/>
</dbReference>
<evidence type="ECO:0000313" key="7">
    <source>
        <dbReference type="Proteomes" id="UP001165430"/>
    </source>
</evidence>
<sequence length="407" mass="46407">MNLSIPTAELKLSDYEYTLPEEKIAKFPLQNREDSKLLHFKNGTIEHLNFSKISELIPSGSLMIFNNTKVIPARLLFQRKSGAKIEIFLLKPIEPTSVINEVMINTESVSWECMIGNLKKWKADEVLSGEVIYQGQSIELKAALIDKEKRIVRFTWEENIPFVSIVEASGEVPLPPYLNRKPTAEDKPRYQTVYSKKEGAVAAPTAGLHFTDRILEELKQNGVDEDFLTLHVSAGTFQPIKSENVTEHNMHSEQVVVNKSVIKRIASQTDKIIAVGTTSMRSLESLYWFGVQLITENVKLFLIPKLYAYQEFDSLPSRQESFMKILEFMDKNDLEEITGSTEIFIMPGYKFQVCDGLITNFHQPGSTLILLVAAFTKGRWENIYREALEKDYRFLSYGDSSLLWGDS</sequence>
<keyword evidence="3 5" id="KW-0949">S-adenosyl-L-methionine</keyword>
<dbReference type="InterPro" id="IPR036100">
    <property type="entry name" value="QueA_sf"/>
</dbReference>
<comment type="function">
    <text evidence="5">Transfers and isomerizes the ribose moiety from AdoMet to the 7-aminomethyl group of 7-deazaguanine (preQ1-tRNA) to give epoxyqueuosine (oQ-tRNA).</text>
</comment>